<dbReference type="RefSeq" id="XP_034239140.1">
    <property type="nucleotide sequence ID" value="XM_034383249.1"/>
</dbReference>
<evidence type="ECO:0000313" key="3">
    <source>
        <dbReference type="RefSeq" id="XP_034239140.1"/>
    </source>
</evidence>
<feature type="region of interest" description="Disordered" evidence="1">
    <location>
        <begin position="46"/>
        <end position="70"/>
    </location>
</feature>
<dbReference type="Proteomes" id="UP000515158">
    <property type="component" value="Unplaced"/>
</dbReference>
<sequence>MALRGTHNCPIEIEDVETISPPKKKKRKVEEITIKEDDIIFIENTSETPKESRKKFKKESKRRKTSKDYQYASQRSVRALHEKFASLENRLESLETCLARVSQVFLATSHGLDPCKDEEESSGYNEPALEVQNEENICEDASENVNATPELESPSDTLTSHDGLASGNGTENNEPAAVDESMQQNNCQNGAKVNECSQITEFESNNTATTVENVQHRSRQNSTEVSATNEVSHLNNFESNDASSSIDNIGQRNNPNDTEALVMSEVSHVNEFDNHEHSATIENIQQISQLNDADTSVINQSSHFETSTSEPLQETREQVQSTNHNGKSSAEHGDGQHSPLNFVIKREVDLHRDDQGRVLMFLSCAFKKLYKPVPGIAATSGVYIGDEFQNEYNFVSNRKMVDVKTEAEIRAVLFGIELVKSLYREASGAVCLMVISSCQPLVKLMKERAFSLVYPKFYSCSCDIVECNHSTTRWSSTHPTWSNQRDLLPLLLMTLKGLKVHWCTVDRISDEEKKILERYSIVVQASLNEHFAQHKNRLT</sequence>
<dbReference type="InParanoid" id="A0A6P8YPG2"/>
<feature type="region of interest" description="Disordered" evidence="1">
    <location>
        <begin position="207"/>
        <end position="227"/>
    </location>
</feature>
<feature type="region of interest" description="Disordered" evidence="1">
    <location>
        <begin position="147"/>
        <end position="184"/>
    </location>
</feature>
<evidence type="ECO:0000313" key="2">
    <source>
        <dbReference type="Proteomes" id="UP000515158"/>
    </source>
</evidence>
<dbReference type="OrthoDB" id="10644111at2759"/>
<gene>
    <name evidence="3" type="primary">LOC117644060</name>
</gene>
<feature type="compositionally biased region" description="Polar residues" evidence="1">
    <location>
        <begin position="301"/>
        <end position="328"/>
    </location>
</feature>
<feature type="compositionally biased region" description="Basic residues" evidence="1">
    <location>
        <begin position="52"/>
        <end position="65"/>
    </location>
</feature>
<dbReference type="GeneID" id="117644060"/>
<organism evidence="3">
    <name type="scientific">Thrips palmi</name>
    <name type="common">Melon thrips</name>
    <dbReference type="NCBI Taxonomy" id="161013"/>
    <lineage>
        <taxon>Eukaryota</taxon>
        <taxon>Metazoa</taxon>
        <taxon>Ecdysozoa</taxon>
        <taxon>Arthropoda</taxon>
        <taxon>Hexapoda</taxon>
        <taxon>Insecta</taxon>
        <taxon>Pterygota</taxon>
        <taxon>Neoptera</taxon>
        <taxon>Paraneoptera</taxon>
        <taxon>Thysanoptera</taxon>
        <taxon>Terebrantia</taxon>
        <taxon>Thripoidea</taxon>
        <taxon>Thripidae</taxon>
        <taxon>Thrips</taxon>
    </lineage>
</organism>
<protein>
    <submittedName>
        <fullName evidence="3">Uncharacterized protein LOC117644060</fullName>
    </submittedName>
</protein>
<name>A0A6P8YPG2_THRPL</name>
<keyword evidence="2" id="KW-1185">Reference proteome</keyword>
<accession>A0A6P8YPG2</accession>
<dbReference type="AlphaFoldDB" id="A0A6P8YPG2"/>
<reference evidence="3" key="1">
    <citation type="submission" date="2025-08" db="UniProtKB">
        <authorList>
            <consortium name="RefSeq"/>
        </authorList>
    </citation>
    <scope>IDENTIFICATION</scope>
    <source>
        <tissue evidence="3">Total insect</tissue>
    </source>
</reference>
<feature type="region of interest" description="Disordered" evidence="1">
    <location>
        <begin position="301"/>
        <end position="338"/>
    </location>
</feature>
<proteinExistence type="predicted"/>
<feature type="region of interest" description="Disordered" evidence="1">
    <location>
        <begin position="237"/>
        <end position="256"/>
    </location>
</feature>
<dbReference type="KEGG" id="tpal:117644060"/>
<evidence type="ECO:0000256" key="1">
    <source>
        <dbReference type="SAM" id="MobiDB-lite"/>
    </source>
</evidence>